<evidence type="ECO:0000313" key="10">
    <source>
        <dbReference type="Proteomes" id="UP000503312"/>
    </source>
</evidence>
<sequence length="289" mass="33449">MNANRLIAAIIGFVALIYVLSSSIFVVDQRKFAVVFSFGQIVRVIEKPGIQVKFPAPFESVRFFDRRILTIDNPEAERFITAEKKNLLVDSYVKWRIVDPRKFFISFKGDERLAQDRLTQLVRSALNEEFTKRTVRELISDQREQVMQGIRKKVADDASDIGVEIVDVRLKRVDLLAEISDSVYRRMEAERKRVANELRSMGAAESDKIRANAERQRDTILAEAYRDAQKIKGAGDAKAIAIYNEAFSKDPEFAEFYKSLQTYRNTFKDKKDVIVLDTNNEFLKYLRKK</sequence>
<comment type="function">
    <text evidence="6">HflC and HflK could regulate a protease.</text>
</comment>
<keyword evidence="3 7" id="KW-0812">Transmembrane</keyword>
<dbReference type="AlphaFoldDB" id="A0A6M9Q3Y2"/>
<dbReference type="GO" id="GO:0008233">
    <property type="term" value="F:peptidase activity"/>
    <property type="evidence" value="ECO:0007669"/>
    <property type="project" value="UniProtKB-KW"/>
</dbReference>
<organism evidence="9 10">
    <name type="scientific">Polynucleobacter tropicus</name>
    <dbReference type="NCBI Taxonomy" id="1743174"/>
    <lineage>
        <taxon>Bacteria</taxon>
        <taxon>Pseudomonadati</taxon>
        <taxon>Pseudomonadota</taxon>
        <taxon>Betaproteobacteria</taxon>
        <taxon>Burkholderiales</taxon>
        <taxon>Burkholderiaceae</taxon>
        <taxon>Polynucleobacter</taxon>
    </lineage>
</organism>
<protein>
    <recommendedName>
        <fullName evidence="6">Protein HflC</fullName>
    </recommendedName>
</protein>
<evidence type="ECO:0000256" key="3">
    <source>
        <dbReference type="ARBA" id="ARBA00022692"/>
    </source>
</evidence>
<dbReference type="PANTHER" id="PTHR42911:SF1">
    <property type="entry name" value="MODULATOR OF FTSH PROTEASE HFLC"/>
    <property type="match status" value="1"/>
</dbReference>
<dbReference type="NCBIfam" id="TIGR01932">
    <property type="entry name" value="hflC"/>
    <property type="match status" value="1"/>
</dbReference>
<dbReference type="Proteomes" id="UP000503312">
    <property type="component" value="Chromosome"/>
</dbReference>
<dbReference type="InterPro" id="IPR036013">
    <property type="entry name" value="Band_7/SPFH_dom_sf"/>
</dbReference>
<evidence type="ECO:0000259" key="8">
    <source>
        <dbReference type="SMART" id="SM00244"/>
    </source>
</evidence>
<dbReference type="SMART" id="SM00244">
    <property type="entry name" value="PHB"/>
    <property type="match status" value="1"/>
</dbReference>
<dbReference type="SUPFAM" id="SSF117892">
    <property type="entry name" value="Band 7/SPFH domain"/>
    <property type="match status" value="1"/>
</dbReference>
<dbReference type="InterPro" id="IPR010200">
    <property type="entry name" value="HflC"/>
</dbReference>
<dbReference type="KEGG" id="ptrp:DCO17_06485"/>
<keyword evidence="5 7" id="KW-0472">Membrane</keyword>
<evidence type="ECO:0000256" key="1">
    <source>
        <dbReference type="ARBA" id="ARBA00004167"/>
    </source>
</evidence>
<keyword evidence="10" id="KW-1185">Reference proteome</keyword>
<reference evidence="9 10" key="1">
    <citation type="submission" date="2018-04" db="EMBL/GenBank/DDBJ databases">
        <title>Polynucleobacter sp. UH21B genome.</title>
        <authorList>
            <person name="Hahn M.W."/>
        </authorList>
    </citation>
    <scope>NUCLEOTIDE SEQUENCE [LARGE SCALE GENOMIC DNA]</scope>
    <source>
        <strain evidence="9 10">MWH-UH21B</strain>
    </source>
</reference>
<dbReference type="Pfam" id="PF01145">
    <property type="entry name" value="Band_7"/>
    <property type="match status" value="1"/>
</dbReference>
<keyword evidence="9" id="KW-0645">Protease</keyword>
<dbReference type="InterPro" id="IPR001107">
    <property type="entry name" value="Band_7"/>
</dbReference>
<comment type="subcellular location">
    <subcellularLocation>
        <location evidence="1">Membrane</location>
        <topology evidence="1">Single-pass membrane protein</topology>
    </subcellularLocation>
</comment>
<keyword evidence="4 7" id="KW-1133">Transmembrane helix</keyword>
<feature type="domain" description="Band 7" evidence="8">
    <location>
        <begin position="22"/>
        <end position="187"/>
    </location>
</feature>
<evidence type="ECO:0000256" key="5">
    <source>
        <dbReference type="ARBA" id="ARBA00023136"/>
    </source>
</evidence>
<feature type="transmembrane region" description="Helical" evidence="7">
    <location>
        <begin position="6"/>
        <end position="27"/>
    </location>
</feature>
<accession>A0A6M9Q3Y2</accession>
<dbReference type="EMBL" id="CP028942">
    <property type="protein sequence ID" value="QKM64906.1"/>
    <property type="molecule type" value="Genomic_DNA"/>
</dbReference>
<proteinExistence type="inferred from homology"/>
<comment type="similarity">
    <text evidence="2 6">Belongs to the band 7/mec-2 family. HflC subfamily.</text>
</comment>
<evidence type="ECO:0000313" key="9">
    <source>
        <dbReference type="EMBL" id="QKM64906.1"/>
    </source>
</evidence>
<evidence type="ECO:0000256" key="2">
    <source>
        <dbReference type="ARBA" id="ARBA00007862"/>
    </source>
</evidence>
<dbReference type="GO" id="GO:0016020">
    <property type="term" value="C:membrane"/>
    <property type="evidence" value="ECO:0007669"/>
    <property type="project" value="UniProtKB-SubCell"/>
</dbReference>
<dbReference type="RefSeq" id="WP_173955947.1">
    <property type="nucleotide sequence ID" value="NZ_CP028942.1"/>
</dbReference>
<evidence type="ECO:0000256" key="6">
    <source>
        <dbReference type="PIRNR" id="PIRNR005651"/>
    </source>
</evidence>
<gene>
    <name evidence="9" type="primary">hflC</name>
    <name evidence="9" type="ORF">DCO17_06485</name>
</gene>
<name>A0A6M9Q3Y2_9BURK</name>
<evidence type="ECO:0000256" key="7">
    <source>
        <dbReference type="SAM" id="Phobius"/>
    </source>
</evidence>
<dbReference type="GO" id="GO:0006508">
    <property type="term" value="P:proteolysis"/>
    <property type="evidence" value="ECO:0007669"/>
    <property type="project" value="UniProtKB-KW"/>
</dbReference>
<dbReference type="PIRSF" id="PIRSF005651">
    <property type="entry name" value="HflC"/>
    <property type="match status" value="1"/>
</dbReference>
<dbReference type="CDD" id="cd03405">
    <property type="entry name" value="SPFH_HflC"/>
    <property type="match status" value="1"/>
</dbReference>
<evidence type="ECO:0000256" key="4">
    <source>
        <dbReference type="ARBA" id="ARBA00022989"/>
    </source>
</evidence>
<keyword evidence="9" id="KW-0378">Hydrolase</keyword>
<dbReference type="PANTHER" id="PTHR42911">
    <property type="entry name" value="MODULATOR OF FTSH PROTEASE HFLC"/>
    <property type="match status" value="1"/>
</dbReference>
<dbReference type="Gene3D" id="3.30.479.30">
    <property type="entry name" value="Band 7 domain"/>
    <property type="match status" value="1"/>
</dbReference>